<accession>A0A7W3MTT5</accession>
<evidence type="ECO:0000313" key="1">
    <source>
        <dbReference type="EMBL" id="MBA9001728.1"/>
    </source>
</evidence>
<organism evidence="1 2">
    <name type="scientific">Thermomonospora cellulosilytica</name>
    <dbReference type="NCBI Taxonomy" id="1411118"/>
    <lineage>
        <taxon>Bacteria</taxon>
        <taxon>Bacillati</taxon>
        <taxon>Actinomycetota</taxon>
        <taxon>Actinomycetes</taxon>
        <taxon>Streptosporangiales</taxon>
        <taxon>Thermomonosporaceae</taxon>
        <taxon>Thermomonospora</taxon>
    </lineage>
</organism>
<comment type="caution">
    <text evidence="1">The sequence shown here is derived from an EMBL/GenBank/DDBJ whole genome shotgun (WGS) entry which is preliminary data.</text>
</comment>
<name>A0A7W3MTT5_9ACTN</name>
<evidence type="ECO:0000313" key="2">
    <source>
        <dbReference type="Proteomes" id="UP000539313"/>
    </source>
</evidence>
<dbReference type="RefSeq" id="WP_182703944.1">
    <property type="nucleotide sequence ID" value="NZ_JACJII010000001.1"/>
</dbReference>
<protein>
    <submittedName>
        <fullName evidence="1">Uncharacterized protein</fullName>
    </submittedName>
</protein>
<proteinExistence type="predicted"/>
<sequence>MSFDRGRRAAGKGDRPVLVNDRRTFLQALDEAVRGNPGLACGIVTRDGVPVLCVINSEMPQYKAEIGADFIDGDWRFVWAVSGEAIGPVDDLEGAVAAIARAVRVNGQARP</sequence>
<keyword evidence="2" id="KW-1185">Reference proteome</keyword>
<dbReference type="EMBL" id="JACJII010000001">
    <property type="protein sequence ID" value="MBA9001728.1"/>
    <property type="molecule type" value="Genomic_DNA"/>
</dbReference>
<dbReference type="Proteomes" id="UP000539313">
    <property type="component" value="Unassembled WGS sequence"/>
</dbReference>
<reference evidence="1 2" key="1">
    <citation type="submission" date="2020-08" db="EMBL/GenBank/DDBJ databases">
        <title>Sequencing the genomes of 1000 actinobacteria strains.</title>
        <authorList>
            <person name="Klenk H.-P."/>
        </authorList>
    </citation>
    <scope>NUCLEOTIDE SEQUENCE [LARGE SCALE GENOMIC DNA]</scope>
    <source>
        <strain evidence="1 2">DSM 45823</strain>
    </source>
</reference>
<dbReference type="AlphaFoldDB" id="A0A7W3MTT5"/>
<gene>
    <name evidence="1" type="ORF">HNR21_000610</name>
</gene>